<feature type="compositionally biased region" description="Basic and acidic residues" evidence="8">
    <location>
        <begin position="491"/>
        <end position="503"/>
    </location>
</feature>
<evidence type="ECO:0000259" key="10">
    <source>
        <dbReference type="PROSITE" id="PS51758"/>
    </source>
</evidence>
<feature type="transmembrane region" description="Helical" evidence="9">
    <location>
        <begin position="201"/>
        <end position="221"/>
    </location>
</feature>
<dbReference type="Proteomes" id="UP001244011">
    <property type="component" value="Unassembled WGS sequence"/>
</dbReference>
<keyword evidence="2 9" id="KW-0812">Transmembrane</keyword>
<evidence type="ECO:0000256" key="1">
    <source>
        <dbReference type="ARBA" id="ARBA00004434"/>
    </source>
</evidence>
<evidence type="ECO:0000313" key="11">
    <source>
        <dbReference type="EMBL" id="KAK1767149.1"/>
    </source>
</evidence>
<feature type="domain" description="Letm1 RBD" evidence="10">
    <location>
        <begin position="244"/>
        <end position="439"/>
    </location>
</feature>
<keyword evidence="6 9" id="KW-0472">Membrane</keyword>
<evidence type="ECO:0000256" key="3">
    <source>
        <dbReference type="ARBA" id="ARBA00022792"/>
    </source>
</evidence>
<feature type="region of interest" description="Disordered" evidence="8">
    <location>
        <begin position="61"/>
        <end position="113"/>
    </location>
</feature>
<keyword evidence="12" id="KW-1185">Reference proteome</keyword>
<dbReference type="PANTHER" id="PTHR14009">
    <property type="entry name" value="LEUCINE ZIPPER-EF-HAND CONTAINING TRANSMEMBRANE PROTEIN"/>
    <property type="match status" value="1"/>
</dbReference>
<keyword evidence="4 9" id="KW-1133">Transmembrane helix</keyword>
<evidence type="ECO:0000256" key="2">
    <source>
        <dbReference type="ARBA" id="ARBA00022692"/>
    </source>
</evidence>
<proteinExistence type="predicted"/>
<evidence type="ECO:0000256" key="7">
    <source>
        <dbReference type="PROSITE-ProRule" id="PRU01094"/>
    </source>
</evidence>
<dbReference type="GO" id="GO:0005743">
    <property type="term" value="C:mitochondrial inner membrane"/>
    <property type="evidence" value="ECO:0007669"/>
    <property type="project" value="UniProtKB-SubCell"/>
</dbReference>
<keyword evidence="3" id="KW-0999">Mitochondrion inner membrane</keyword>
<dbReference type="GO" id="GO:0043022">
    <property type="term" value="F:ribosome binding"/>
    <property type="evidence" value="ECO:0007669"/>
    <property type="project" value="InterPro"/>
</dbReference>
<evidence type="ECO:0000256" key="5">
    <source>
        <dbReference type="ARBA" id="ARBA00023128"/>
    </source>
</evidence>
<dbReference type="PANTHER" id="PTHR14009:SF1">
    <property type="entry name" value="MITOCHONDRIAL PROTON_CALCIUM EXCHANGER PROTEIN"/>
    <property type="match status" value="1"/>
</dbReference>
<dbReference type="RefSeq" id="XP_060283362.1">
    <property type="nucleotide sequence ID" value="XM_060425493.1"/>
</dbReference>
<name>A0AAJ0C1S5_9PEZI</name>
<protein>
    <submittedName>
        <fullName evidence="11">Mitochondrial distribution and morphology protein 38</fullName>
    </submittedName>
</protein>
<reference evidence="11" key="1">
    <citation type="submission" date="2023-06" db="EMBL/GenBank/DDBJ databases">
        <title>Genome-scale phylogeny and comparative genomics of the fungal order Sordariales.</title>
        <authorList>
            <consortium name="Lawrence Berkeley National Laboratory"/>
            <person name="Hensen N."/>
            <person name="Bonometti L."/>
            <person name="Westerberg I."/>
            <person name="Brannstrom I.O."/>
            <person name="Guillou S."/>
            <person name="Cros-Aarteil S."/>
            <person name="Calhoun S."/>
            <person name="Haridas S."/>
            <person name="Kuo A."/>
            <person name="Mondo S."/>
            <person name="Pangilinan J."/>
            <person name="Riley R."/>
            <person name="Labutti K."/>
            <person name="Andreopoulos B."/>
            <person name="Lipzen A."/>
            <person name="Chen C."/>
            <person name="Yanf M."/>
            <person name="Daum C."/>
            <person name="Ng V."/>
            <person name="Clum A."/>
            <person name="Steindorff A."/>
            <person name="Ohm R."/>
            <person name="Martin F."/>
            <person name="Silar P."/>
            <person name="Natvig D."/>
            <person name="Lalanne C."/>
            <person name="Gautier V."/>
            <person name="Ament-Velasquez S.L."/>
            <person name="Kruys A."/>
            <person name="Hutchinson M.I."/>
            <person name="Powell A.J."/>
            <person name="Barry K."/>
            <person name="Miller A.N."/>
            <person name="Grigoriev I.V."/>
            <person name="Debuchy R."/>
            <person name="Gladieux P."/>
            <person name="Thoren M.H."/>
            <person name="Johannesson H."/>
        </authorList>
    </citation>
    <scope>NUCLEOTIDE SEQUENCE</scope>
    <source>
        <strain evidence="11">8032-3</strain>
    </source>
</reference>
<dbReference type="AlphaFoldDB" id="A0AAJ0C1S5"/>
<dbReference type="InterPro" id="IPR033122">
    <property type="entry name" value="LETM1-like_RBD"/>
</dbReference>
<feature type="region of interest" description="Disordered" evidence="8">
    <location>
        <begin position="470"/>
        <end position="544"/>
    </location>
</feature>
<evidence type="ECO:0000256" key="8">
    <source>
        <dbReference type="SAM" id="MobiDB-lite"/>
    </source>
</evidence>
<evidence type="ECO:0000256" key="9">
    <source>
        <dbReference type="SAM" id="Phobius"/>
    </source>
</evidence>
<dbReference type="GeneID" id="85308680"/>
<comment type="subcellular location">
    <subcellularLocation>
        <location evidence="1">Mitochondrion inner membrane</location>
        <topology evidence="1">Single-pass membrane protein</topology>
    </subcellularLocation>
</comment>
<dbReference type="PROSITE" id="PS51758">
    <property type="entry name" value="LETM1_RBD"/>
    <property type="match status" value="1"/>
</dbReference>
<organism evidence="11 12">
    <name type="scientific">Phialemonium atrogriseum</name>
    <dbReference type="NCBI Taxonomy" id="1093897"/>
    <lineage>
        <taxon>Eukaryota</taxon>
        <taxon>Fungi</taxon>
        <taxon>Dikarya</taxon>
        <taxon>Ascomycota</taxon>
        <taxon>Pezizomycotina</taxon>
        <taxon>Sordariomycetes</taxon>
        <taxon>Sordariomycetidae</taxon>
        <taxon>Cephalothecales</taxon>
        <taxon>Cephalothecaceae</taxon>
        <taxon>Phialemonium</taxon>
    </lineage>
</organism>
<comment type="caution">
    <text evidence="11">The sequence shown here is derived from an EMBL/GenBank/DDBJ whole genome shotgun (WGS) entry which is preliminary data.</text>
</comment>
<dbReference type="Pfam" id="PF07766">
    <property type="entry name" value="LETM1_RBD"/>
    <property type="match status" value="1"/>
</dbReference>
<evidence type="ECO:0000313" key="12">
    <source>
        <dbReference type="Proteomes" id="UP001244011"/>
    </source>
</evidence>
<evidence type="ECO:0000256" key="4">
    <source>
        <dbReference type="ARBA" id="ARBA00022989"/>
    </source>
</evidence>
<evidence type="ECO:0000256" key="6">
    <source>
        <dbReference type="ARBA" id="ARBA00023136"/>
    </source>
</evidence>
<dbReference type="EMBL" id="MU839009">
    <property type="protein sequence ID" value="KAK1767149.1"/>
    <property type="molecule type" value="Genomic_DNA"/>
</dbReference>
<gene>
    <name evidence="11" type="ORF">QBC33DRAFT_492328</name>
</gene>
<keyword evidence="5 7" id="KW-0496">Mitochondrion</keyword>
<dbReference type="GO" id="GO:0030003">
    <property type="term" value="P:intracellular monoatomic cation homeostasis"/>
    <property type="evidence" value="ECO:0007669"/>
    <property type="project" value="TreeGrafter"/>
</dbReference>
<dbReference type="InterPro" id="IPR044202">
    <property type="entry name" value="LETM1/MDM38-like"/>
</dbReference>
<sequence>MSASATVARRAVVLNPFSGPGRAIPRSAFQAASAQLVRNSRGRALRNPAVAILIPVRHLATDTHTHSGPPSGPPPGFNVEEAKKPLSKQADANKPTTSKDSAVKTAAEKEAGLSSDAARLTQLDASGEVAVDKKDGKKEEKKLTVAQKIKREAQHYWDGTKLLATEVRISSRLALKMAAGYELTRREHRQLQRTVQDLGRLVPFSVFVIVPFAELLLPVALKLFPNMLPSTYEGQKTKDQKASTLRATRKEVSGFLRKTLRETGLPLTPATTQKEEFTNFFRKVRATGEKPTVDDVITVCKIFKDDVTLDNLSRPQLVSMCRYMNLNTFGTDMMLRYQIRHRMRQIKRDDRVLSYEGVDSLTVLELQTACASRGIRTHGVSPAKLRDDLQTWLHLRLREGVPSTLLVLSNAYMYGQSQSEDEITNQIDTLTQVLSSIPEELFHEIELEVHNAEGAATNKQRLEVVKEQEELIEEENEQNQENQETGFATPRDTENIDEKEERQMQAQDAGVEKAQVSEAVDAEHDQLDAKQQAPVDKPAKSAEK</sequence>
<accession>A0AAJ0C1S5</accession>